<organism evidence="2 3">
    <name type="scientific">Alistipes onderdonkii</name>
    <dbReference type="NCBI Taxonomy" id="328813"/>
    <lineage>
        <taxon>Bacteria</taxon>
        <taxon>Pseudomonadati</taxon>
        <taxon>Bacteroidota</taxon>
        <taxon>Bacteroidia</taxon>
        <taxon>Bacteroidales</taxon>
        <taxon>Rikenellaceae</taxon>
        <taxon>Alistipes</taxon>
    </lineage>
</organism>
<proteinExistence type="predicted"/>
<comment type="caution">
    <text evidence="2">The sequence shown here is derived from an EMBL/GenBank/DDBJ whole genome shotgun (WGS) entry which is preliminary data.</text>
</comment>
<dbReference type="EMBL" id="VVUY01000013">
    <property type="protein sequence ID" value="KAA2558542.1"/>
    <property type="molecule type" value="Genomic_DNA"/>
</dbReference>
<dbReference type="InterPro" id="IPR014942">
    <property type="entry name" value="AbiEii"/>
</dbReference>
<feature type="region of interest" description="Disordered" evidence="1">
    <location>
        <begin position="227"/>
        <end position="251"/>
    </location>
</feature>
<protein>
    <submittedName>
        <fullName evidence="2">Nucleotidyl transferase AbiEii/AbiGii toxin family protein</fullName>
    </submittedName>
</protein>
<dbReference type="Pfam" id="PF08843">
    <property type="entry name" value="AbiEii"/>
    <property type="match status" value="1"/>
</dbReference>
<reference evidence="2 3" key="1">
    <citation type="journal article" date="2019" name="Nat. Med.">
        <title>A library of human gut bacterial isolates paired with longitudinal multiomics data enables mechanistic microbiome research.</title>
        <authorList>
            <person name="Poyet M."/>
            <person name="Groussin M."/>
            <person name="Gibbons S.M."/>
            <person name="Avila-Pacheco J."/>
            <person name="Jiang X."/>
            <person name="Kearney S.M."/>
            <person name="Perrotta A.R."/>
            <person name="Berdy B."/>
            <person name="Zhao S."/>
            <person name="Lieberman T.D."/>
            <person name="Swanson P.K."/>
            <person name="Smith M."/>
            <person name="Roesemann S."/>
            <person name="Alexander J.E."/>
            <person name="Rich S.A."/>
            <person name="Livny J."/>
            <person name="Vlamakis H."/>
            <person name="Clish C."/>
            <person name="Bullock K."/>
            <person name="Deik A."/>
            <person name="Scott J."/>
            <person name="Pierce K.A."/>
            <person name="Xavier R.J."/>
            <person name="Alm E.J."/>
        </authorList>
    </citation>
    <scope>NUCLEOTIDE SEQUENCE [LARGE SCALE GENOMIC DNA]</scope>
    <source>
        <strain evidence="2 3">BIOML-A204</strain>
    </source>
</reference>
<sequence length="251" mass="29347">MTEIKRLHYETVTPLLRETLGVLMQEELFSPFRLVGGTNLSLRYGHRKSDDIDLFTDAEYRSLDFRTFEVFLRSRFPYYHCTDTSSIVSFGRSYYVGKSEDEYVKVDLMYSDPFLEDAEVIDGIRMAGVKDIVAMKMHVVSQGGRKKDFWDLHRLLKEYTLPEMIGLHAKRYEWEHDEDELLDNFVNFTKADTYPDPVCLLGKDWQVIQFDLIKTAKKIRQARCQDITPQPRSVPDVSKKLAAQPKKKRGL</sequence>
<evidence type="ECO:0000313" key="2">
    <source>
        <dbReference type="EMBL" id="KAA2558542.1"/>
    </source>
</evidence>
<dbReference type="RefSeq" id="WP_070099824.1">
    <property type="nucleotide sequence ID" value="NZ_JADMQE010000014.1"/>
</dbReference>
<accession>A0A9P3ZGR7</accession>
<dbReference type="AlphaFoldDB" id="A0A9P3ZGR7"/>
<evidence type="ECO:0000313" key="3">
    <source>
        <dbReference type="Proteomes" id="UP000323119"/>
    </source>
</evidence>
<name>A0A9P3ZGR7_9BACT</name>
<dbReference type="GO" id="GO:0016740">
    <property type="term" value="F:transferase activity"/>
    <property type="evidence" value="ECO:0007669"/>
    <property type="project" value="UniProtKB-KW"/>
</dbReference>
<dbReference type="Proteomes" id="UP000323119">
    <property type="component" value="Unassembled WGS sequence"/>
</dbReference>
<evidence type="ECO:0000256" key="1">
    <source>
        <dbReference type="SAM" id="MobiDB-lite"/>
    </source>
</evidence>
<keyword evidence="2" id="KW-0808">Transferase</keyword>
<gene>
    <name evidence="2" type="ORF">F2S36_12930</name>
</gene>